<evidence type="ECO:0000256" key="1">
    <source>
        <dbReference type="SAM" id="MobiDB-lite"/>
    </source>
</evidence>
<evidence type="ECO:0000313" key="2">
    <source>
        <dbReference type="EMBL" id="KAJ7375547.1"/>
    </source>
</evidence>
<accession>A0A9W9Z5T1</accession>
<feature type="compositionally biased region" description="Basic and acidic residues" evidence="1">
    <location>
        <begin position="58"/>
        <end position="68"/>
    </location>
</feature>
<gene>
    <name evidence="2" type="ORF">OS493_040511</name>
</gene>
<protein>
    <submittedName>
        <fullName evidence="2">Uncharacterized protein</fullName>
    </submittedName>
</protein>
<dbReference type="AlphaFoldDB" id="A0A9W9Z5T1"/>
<name>A0A9W9Z5T1_9CNID</name>
<dbReference type="OrthoDB" id="5588663at2759"/>
<keyword evidence="3" id="KW-1185">Reference proteome</keyword>
<sequence length="113" mass="12654">MNTTREEADEADSKFANGEMDVYNLSEDQLWTSSELEEMRKPKTSQTKKSSSAVVKNETIKEEPEGAPKKKASRVKTKGAKSGAESSPDFYHGVGPYNDIDLPGVWFFRIPHK</sequence>
<feature type="non-terminal residue" evidence="2">
    <location>
        <position position="113"/>
    </location>
</feature>
<proteinExistence type="predicted"/>
<evidence type="ECO:0000313" key="3">
    <source>
        <dbReference type="Proteomes" id="UP001163046"/>
    </source>
</evidence>
<dbReference type="EMBL" id="MU826747">
    <property type="protein sequence ID" value="KAJ7375547.1"/>
    <property type="molecule type" value="Genomic_DNA"/>
</dbReference>
<comment type="caution">
    <text evidence="2">The sequence shown here is derived from an EMBL/GenBank/DDBJ whole genome shotgun (WGS) entry which is preliminary data.</text>
</comment>
<reference evidence="2" key="1">
    <citation type="submission" date="2023-01" db="EMBL/GenBank/DDBJ databases">
        <title>Genome assembly of the deep-sea coral Lophelia pertusa.</title>
        <authorList>
            <person name="Herrera S."/>
            <person name="Cordes E."/>
        </authorList>
    </citation>
    <scope>NUCLEOTIDE SEQUENCE</scope>
    <source>
        <strain evidence="2">USNM1676648</strain>
        <tissue evidence="2">Polyp</tissue>
    </source>
</reference>
<feature type="compositionally biased region" description="Basic residues" evidence="1">
    <location>
        <begin position="69"/>
        <end position="79"/>
    </location>
</feature>
<feature type="region of interest" description="Disordered" evidence="1">
    <location>
        <begin position="36"/>
        <end position="91"/>
    </location>
</feature>
<dbReference type="Proteomes" id="UP001163046">
    <property type="component" value="Unassembled WGS sequence"/>
</dbReference>
<organism evidence="2 3">
    <name type="scientific">Desmophyllum pertusum</name>
    <dbReference type="NCBI Taxonomy" id="174260"/>
    <lineage>
        <taxon>Eukaryota</taxon>
        <taxon>Metazoa</taxon>
        <taxon>Cnidaria</taxon>
        <taxon>Anthozoa</taxon>
        <taxon>Hexacorallia</taxon>
        <taxon>Scleractinia</taxon>
        <taxon>Caryophylliina</taxon>
        <taxon>Caryophylliidae</taxon>
        <taxon>Desmophyllum</taxon>
    </lineage>
</organism>